<dbReference type="EMBL" id="DS027690">
    <property type="protein sequence ID" value="EAW21767.1"/>
    <property type="molecule type" value="Genomic_DNA"/>
</dbReference>
<feature type="compositionally biased region" description="Basic and acidic residues" evidence="1">
    <location>
        <begin position="1139"/>
        <end position="1151"/>
    </location>
</feature>
<dbReference type="InterPro" id="IPR035994">
    <property type="entry name" value="Nucleoside_phosphorylase_sf"/>
</dbReference>
<dbReference type="eggNOG" id="KOG1840">
    <property type="taxonomic scope" value="Eukaryota"/>
</dbReference>
<dbReference type="GO" id="GO:0043531">
    <property type="term" value="F:ADP binding"/>
    <property type="evidence" value="ECO:0007669"/>
    <property type="project" value="InterPro"/>
</dbReference>
<dbReference type="NCBIfam" id="NF040586">
    <property type="entry name" value="FxSxx_TPR"/>
    <property type="match status" value="1"/>
</dbReference>
<keyword evidence="4" id="KW-1185">Reference proteome</keyword>
<dbReference type="InterPro" id="IPR003593">
    <property type="entry name" value="AAA+_ATPase"/>
</dbReference>
<dbReference type="KEGG" id="nfi:NFIA_069380"/>
<dbReference type="Pfam" id="PF13424">
    <property type="entry name" value="TPR_12"/>
    <property type="match status" value="3"/>
</dbReference>
<dbReference type="InterPro" id="IPR002182">
    <property type="entry name" value="NB-ARC"/>
</dbReference>
<dbReference type="InterPro" id="IPR027417">
    <property type="entry name" value="P-loop_NTPase"/>
</dbReference>
<dbReference type="Pfam" id="PF00931">
    <property type="entry name" value="NB-ARC"/>
    <property type="match status" value="1"/>
</dbReference>
<dbReference type="AlphaFoldDB" id="A1D7S3"/>
<dbReference type="GeneID" id="4590310"/>
<reference evidence="4" key="1">
    <citation type="journal article" date="2008" name="PLoS Genet.">
        <title>Genomic islands in the pathogenic filamentous fungus Aspergillus fumigatus.</title>
        <authorList>
            <person name="Fedorova N.D."/>
            <person name="Khaldi N."/>
            <person name="Joardar V.S."/>
            <person name="Maiti R."/>
            <person name="Amedeo P."/>
            <person name="Anderson M.J."/>
            <person name="Crabtree J."/>
            <person name="Silva J.C."/>
            <person name="Badger J.H."/>
            <person name="Albarraq A."/>
            <person name="Angiuoli S."/>
            <person name="Bussey H."/>
            <person name="Bowyer P."/>
            <person name="Cotty P.J."/>
            <person name="Dyer P.S."/>
            <person name="Egan A."/>
            <person name="Galens K."/>
            <person name="Fraser-Liggett C.M."/>
            <person name="Haas B.J."/>
            <person name="Inman J.M."/>
            <person name="Kent R."/>
            <person name="Lemieux S."/>
            <person name="Malavazi I."/>
            <person name="Orvis J."/>
            <person name="Roemer T."/>
            <person name="Ronning C.M."/>
            <person name="Sundaram J.P."/>
            <person name="Sutton G."/>
            <person name="Turner G."/>
            <person name="Venter J.C."/>
            <person name="White O.R."/>
            <person name="Whitty B.R."/>
            <person name="Youngman P."/>
            <person name="Wolfe K.H."/>
            <person name="Goldman G.H."/>
            <person name="Wortman J.R."/>
            <person name="Jiang B."/>
            <person name="Denning D.W."/>
            <person name="Nierman W.C."/>
        </authorList>
    </citation>
    <scope>NUCLEOTIDE SEQUENCE [LARGE SCALE GENOMIC DNA]</scope>
    <source>
        <strain evidence="4">ATCC 1020 / DSM 3700 / CBS 544.65 / FGSC A1164 / JCM 1740 / NRRL 181 / WB 181</strain>
    </source>
</reference>
<accession>A1D7S3</accession>
<name>A1D7S3_NEOFI</name>
<dbReference type="SUPFAM" id="SSF53167">
    <property type="entry name" value="Purine and uridine phosphorylases"/>
    <property type="match status" value="1"/>
</dbReference>
<evidence type="ECO:0000259" key="2">
    <source>
        <dbReference type="SMART" id="SM00382"/>
    </source>
</evidence>
<evidence type="ECO:0000256" key="1">
    <source>
        <dbReference type="SAM" id="MobiDB-lite"/>
    </source>
</evidence>
<dbReference type="VEuPathDB" id="FungiDB:NFIA_069380"/>
<dbReference type="InterPro" id="IPR011990">
    <property type="entry name" value="TPR-like_helical_dom_sf"/>
</dbReference>
<dbReference type="InterPro" id="IPR053137">
    <property type="entry name" value="NLR-like"/>
</dbReference>
<organism evidence="3 4">
    <name type="scientific">Neosartorya fischeri (strain ATCC 1020 / DSM 3700 / CBS 544.65 / FGSC A1164 / JCM 1740 / NRRL 181 / WB 181)</name>
    <name type="common">Aspergillus fischerianus</name>
    <dbReference type="NCBI Taxonomy" id="331117"/>
    <lineage>
        <taxon>Eukaryota</taxon>
        <taxon>Fungi</taxon>
        <taxon>Dikarya</taxon>
        <taxon>Ascomycota</taxon>
        <taxon>Pezizomycotina</taxon>
        <taxon>Eurotiomycetes</taxon>
        <taxon>Eurotiomycetidae</taxon>
        <taxon>Eurotiales</taxon>
        <taxon>Aspergillaceae</taxon>
        <taxon>Aspergillus</taxon>
        <taxon>Aspergillus subgen. Fumigati</taxon>
    </lineage>
</organism>
<sequence length="1151" mass="129410">MAPRILSHSDYTVAWICALPLETAAAKVMLDEVHASLSQPKTDHNVYTLGNVGGHNVVVACLPLGVYGTISASNVVSHIVSTYPNVRCGLMVGIGGGVPGKRADIADIRLGDVVVSKPTATSGGVIQYDYGKTLSGGHFQRTGSLNKPPPILLKAVAQLESDYMTGKNLISKNIGDALQKEEIRRKFSRPKSDWLFQSTYNHEGNEANCLACDQKQLVDRPPRTTAEPYIHYGLIASGDQVIKDAGTRDFIARKEDILCFEMEAAGLMDELPSLVIRGICDYCDSHKNKQWQEYAALAAAAYAKALLSQVPTSYSGKELGALKESVWMVPFRKNSRFVGRAEEMSKAEGWIMQKDSPGIIAICGLGGVGKTQIALELAYRMRNRDPACSVFWISCTSYESVEQAYMSIALKLGIPDPNPAEVKQQVKAYLSQKSTARWLLIFDNADDMEMWTMADFLPESERGHILFTTRTRQIAVRLASTHVIIISEPGTETAAEILRKSLIKRDLLNDAEAAIALLKELACLPLAITQAAAYINEKDIRISAYITLLQESEPDVIELLSEDFGDEGRYKNVQNPVATTWWISFQQIQQLNPTAIDYLLFMACINHRHIPQSLLPQTTSSKKRTDAIGLLKAFSFLNEEGEACSMNIHRLVHLATRNWMRKNQLFSQQILKTADRLSEAFPDRYHTNRKLWREYLPHVLSLIEEAEFQKEEEKYVDMVERIGDCLLSDGRSKEAEDRFLQVLKIRNQVLGPEHPKTLTSMAAMVSTYLTQGRWTEAEKLAVEVLSIRKRVLGPEHPNTLNSTADLAATISSQGRWKEAEVLELQVMERSKQALGPEHPRTLLSMANLASSYWNQGRWKEAELLEMQVMERHKQVLGAEHPETLSSMSDLATIYLSLGRWKEAEKLAVEVFGIEKRMLGPEHPQTLTSMANMVATYLHQRRWKEAEKLAVEVLSIWKRVPGPEHPEALGSMSNLALTYWKLGQQKEAEELQVQVTEMRKKLLGPEHPQTLASMGNLASSYWKQGRWKEAEELQVQVIEMQKKLLGPEHPHTLTCMYNLASYWKFQGKTQAASALLEQCLALQKKVLGPDHPDTLASSRTLRKWTKEERPLLDDRSLRPGQEESDHIPRRSGVAVTAPDNEEHTERMEWHQK</sequence>
<dbReference type="Gene3D" id="3.40.50.300">
    <property type="entry name" value="P-loop containing nucleotide triphosphate hydrolases"/>
    <property type="match status" value="1"/>
</dbReference>
<dbReference type="SUPFAM" id="SSF48452">
    <property type="entry name" value="TPR-like"/>
    <property type="match status" value="3"/>
</dbReference>
<feature type="region of interest" description="Disordered" evidence="1">
    <location>
        <begin position="1106"/>
        <end position="1151"/>
    </location>
</feature>
<dbReference type="InterPro" id="IPR019734">
    <property type="entry name" value="TPR_rpt"/>
</dbReference>
<dbReference type="GO" id="GO:0009116">
    <property type="term" value="P:nucleoside metabolic process"/>
    <property type="evidence" value="ECO:0007669"/>
    <property type="project" value="InterPro"/>
</dbReference>
<feature type="compositionally biased region" description="Basic and acidic residues" evidence="1">
    <location>
        <begin position="1106"/>
        <end position="1127"/>
    </location>
</feature>
<dbReference type="GO" id="GO:0003824">
    <property type="term" value="F:catalytic activity"/>
    <property type="evidence" value="ECO:0007669"/>
    <property type="project" value="InterPro"/>
</dbReference>
<dbReference type="Gene3D" id="1.25.40.10">
    <property type="entry name" value="Tetratricopeptide repeat domain"/>
    <property type="match status" value="3"/>
</dbReference>
<dbReference type="SMART" id="SM00028">
    <property type="entry name" value="TPR"/>
    <property type="match status" value="6"/>
</dbReference>
<protein>
    <submittedName>
        <fullName evidence="3">G. violaceus kinesin</fullName>
    </submittedName>
</protein>
<evidence type="ECO:0000313" key="4">
    <source>
        <dbReference type="Proteomes" id="UP000006702"/>
    </source>
</evidence>
<dbReference type="SUPFAM" id="SSF52540">
    <property type="entry name" value="P-loop containing nucleoside triphosphate hydrolases"/>
    <property type="match status" value="1"/>
</dbReference>
<dbReference type="PANTHER" id="PTHR46082">
    <property type="entry name" value="ATP/GTP-BINDING PROTEIN-RELATED"/>
    <property type="match status" value="1"/>
</dbReference>
<gene>
    <name evidence="3" type="ORF">NFIA_069380</name>
</gene>
<evidence type="ECO:0000313" key="3">
    <source>
        <dbReference type="EMBL" id="EAW21767.1"/>
    </source>
</evidence>
<proteinExistence type="predicted"/>
<dbReference type="OrthoDB" id="5986190at2759"/>
<dbReference type="RefSeq" id="XP_001263664.1">
    <property type="nucleotide sequence ID" value="XM_001263663.1"/>
</dbReference>
<dbReference type="Gene3D" id="3.40.50.1580">
    <property type="entry name" value="Nucleoside phosphorylase domain"/>
    <property type="match status" value="1"/>
</dbReference>
<dbReference type="STRING" id="331117.A1D7S3"/>
<dbReference type="Proteomes" id="UP000006702">
    <property type="component" value="Unassembled WGS sequence"/>
</dbReference>
<dbReference type="HOGENOM" id="CLU_000288_125_3_1"/>
<dbReference type="OMA" id="TERMEWH"/>
<dbReference type="PANTHER" id="PTHR46082:SF11">
    <property type="entry name" value="AAA+ ATPASE DOMAIN-CONTAINING PROTEIN-RELATED"/>
    <property type="match status" value="1"/>
</dbReference>
<dbReference type="PRINTS" id="PR00381">
    <property type="entry name" value="KINESINLIGHT"/>
</dbReference>
<dbReference type="Pfam" id="PF13374">
    <property type="entry name" value="TPR_10"/>
    <property type="match status" value="3"/>
</dbReference>
<dbReference type="SMART" id="SM00382">
    <property type="entry name" value="AAA"/>
    <property type="match status" value="1"/>
</dbReference>
<feature type="domain" description="AAA+ ATPase" evidence="2">
    <location>
        <begin position="356"/>
        <end position="490"/>
    </location>
</feature>